<feature type="domain" description="DDE Tnp4" evidence="8">
    <location>
        <begin position="164"/>
        <end position="315"/>
    </location>
</feature>
<evidence type="ECO:0000256" key="3">
    <source>
        <dbReference type="ARBA" id="ARBA00006958"/>
    </source>
</evidence>
<comment type="subcellular location">
    <subcellularLocation>
        <location evidence="2">Nucleus</location>
    </subcellularLocation>
</comment>
<comment type="caution">
    <text evidence="9">The sequence shown here is derived from an EMBL/GenBank/DDBJ whole genome shotgun (WGS) entry which is preliminary data.</text>
</comment>
<dbReference type="InterPro" id="IPR027806">
    <property type="entry name" value="HARBI1_dom"/>
</dbReference>
<keyword evidence="6" id="KW-0378">Hydrolase</keyword>
<dbReference type="GO" id="GO:0005634">
    <property type="term" value="C:nucleus"/>
    <property type="evidence" value="ECO:0007669"/>
    <property type="project" value="UniProtKB-SubCell"/>
</dbReference>
<dbReference type="PANTHER" id="PTHR22930:SF289">
    <property type="entry name" value="DDE TNP4 DOMAIN-CONTAINING PROTEIN-RELATED"/>
    <property type="match status" value="1"/>
</dbReference>
<evidence type="ECO:0000256" key="1">
    <source>
        <dbReference type="ARBA" id="ARBA00001968"/>
    </source>
</evidence>
<evidence type="ECO:0000313" key="9">
    <source>
        <dbReference type="EMBL" id="KAK8766950.1"/>
    </source>
</evidence>
<proteinExistence type="inferred from homology"/>
<evidence type="ECO:0000313" key="10">
    <source>
        <dbReference type="Proteomes" id="UP001321473"/>
    </source>
</evidence>
<dbReference type="AlphaFoldDB" id="A0AAQ4DWW0"/>
<keyword evidence="5" id="KW-0479">Metal-binding</keyword>
<evidence type="ECO:0000256" key="4">
    <source>
        <dbReference type="ARBA" id="ARBA00022722"/>
    </source>
</evidence>
<evidence type="ECO:0000256" key="2">
    <source>
        <dbReference type="ARBA" id="ARBA00004123"/>
    </source>
</evidence>
<dbReference type="Pfam" id="PF13359">
    <property type="entry name" value="DDE_Tnp_4"/>
    <property type="match status" value="1"/>
</dbReference>
<keyword evidence="4" id="KW-0540">Nuclease</keyword>
<dbReference type="EMBL" id="JARKHS020025865">
    <property type="protein sequence ID" value="KAK8766950.1"/>
    <property type="molecule type" value="Genomic_DNA"/>
</dbReference>
<evidence type="ECO:0000259" key="8">
    <source>
        <dbReference type="Pfam" id="PF13359"/>
    </source>
</evidence>
<comment type="cofactor">
    <cofactor evidence="1">
        <name>a divalent metal cation</name>
        <dbReference type="ChEBI" id="CHEBI:60240"/>
    </cofactor>
</comment>
<sequence>MAESYRSFSDFVNFCARAAEIAEDRAYRYARAPRPVLRDRQNPMDIYNDAEFLSRYRFSKQAVLELLGRLPLRANTDERGLPVPPLLQLLVALRFYGAGTFQIVTGDLVNVSQPTVSRIIARISHMIAETLFAELVKFPSAAEAPGVMEEFYAVAKFPGVTGCIDCTHIPIKSPGGNDAEVFRNRKGYFSINVQAITGPKLQFLDLVASWPGSAHDSRIFDNSRARVQYEQGDIPGILLGDMGYACRPYLMTPLRDDVLPGSPQYKYNKSQIRTRCSIERTFGVWKRRFPCLDMTLQIKTATVPIVITACAALHNLGRLLKDPVPPTLLYDATRDCTAPVPVSRAAQPPATVPLVDSASGFRTRDRIIAQYFH</sequence>
<reference evidence="9 10" key="1">
    <citation type="journal article" date="2023" name="Arcadia Sci">
        <title>De novo assembly of a long-read Amblyomma americanum tick genome.</title>
        <authorList>
            <person name="Chou S."/>
            <person name="Poskanzer K.E."/>
            <person name="Rollins M."/>
            <person name="Thuy-Boun P.S."/>
        </authorList>
    </citation>
    <scope>NUCLEOTIDE SEQUENCE [LARGE SCALE GENOMIC DNA]</scope>
    <source>
        <strain evidence="9">F_SG_1</strain>
        <tissue evidence="9">Salivary glands</tissue>
    </source>
</reference>
<evidence type="ECO:0000256" key="7">
    <source>
        <dbReference type="ARBA" id="ARBA00023242"/>
    </source>
</evidence>
<dbReference type="InterPro" id="IPR045249">
    <property type="entry name" value="HARBI1-like"/>
</dbReference>
<dbReference type="GO" id="GO:0046872">
    <property type="term" value="F:metal ion binding"/>
    <property type="evidence" value="ECO:0007669"/>
    <property type="project" value="UniProtKB-KW"/>
</dbReference>
<dbReference type="Proteomes" id="UP001321473">
    <property type="component" value="Unassembled WGS sequence"/>
</dbReference>
<protein>
    <recommendedName>
        <fullName evidence="8">DDE Tnp4 domain-containing protein</fullName>
    </recommendedName>
</protein>
<keyword evidence="7" id="KW-0539">Nucleus</keyword>
<comment type="similarity">
    <text evidence="3">Belongs to the HARBI1 family.</text>
</comment>
<gene>
    <name evidence="9" type="ORF">V5799_006268</name>
</gene>
<keyword evidence="10" id="KW-1185">Reference proteome</keyword>
<dbReference type="GO" id="GO:0004518">
    <property type="term" value="F:nuclease activity"/>
    <property type="evidence" value="ECO:0007669"/>
    <property type="project" value="UniProtKB-KW"/>
</dbReference>
<dbReference type="GO" id="GO:0016787">
    <property type="term" value="F:hydrolase activity"/>
    <property type="evidence" value="ECO:0007669"/>
    <property type="project" value="UniProtKB-KW"/>
</dbReference>
<dbReference type="PANTHER" id="PTHR22930">
    <property type="match status" value="1"/>
</dbReference>
<evidence type="ECO:0000256" key="5">
    <source>
        <dbReference type="ARBA" id="ARBA00022723"/>
    </source>
</evidence>
<organism evidence="9 10">
    <name type="scientific">Amblyomma americanum</name>
    <name type="common">Lone star tick</name>
    <dbReference type="NCBI Taxonomy" id="6943"/>
    <lineage>
        <taxon>Eukaryota</taxon>
        <taxon>Metazoa</taxon>
        <taxon>Ecdysozoa</taxon>
        <taxon>Arthropoda</taxon>
        <taxon>Chelicerata</taxon>
        <taxon>Arachnida</taxon>
        <taxon>Acari</taxon>
        <taxon>Parasitiformes</taxon>
        <taxon>Ixodida</taxon>
        <taxon>Ixodoidea</taxon>
        <taxon>Ixodidae</taxon>
        <taxon>Amblyomminae</taxon>
        <taxon>Amblyomma</taxon>
    </lineage>
</organism>
<name>A0AAQ4DWW0_AMBAM</name>
<evidence type="ECO:0000256" key="6">
    <source>
        <dbReference type="ARBA" id="ARBA00022801"/>
    </source>
</evidence>
<accession>A0AAQ4DWW0</accession>